<proteinExistence type="predicted"/>
<dbReference type="AlphaFoldDB" id="Q7VC76"/>
<name>Q7VC76_PROMA</name>
<dbReference type="Proteomes" id="UP000001420">
    <property type="component" value="Chromosome"/>
</dbReference>
<evidence type="ECO:0008006" key="3">
    <source>
        <dbReference type="Google" id="ProtNLM"/>
    </source>
</evidence>
<dbReference type="Pfam" id="PF12527">
    <property type="entry name" value="DUF3727"/>
    <property type="match status" value="1"/>
</dbReference>
<gene>
    <name evidence="1" type="ordered locus">Pro_0866</name>
</gene>
<dbReference type="HOGENOM" id="CLU_111088_0_0_3"/>
<reference evidence="1 2" key="1">
    <citation type="journal article" date="2003" name="Proc. Natl. Acad. Sci. U.S.A.">
        <title>Genome sequence of the cyanobacterium Prochlorococcus marinus SS120, a nearly minimal oxyphototrophic genome.</title>
        <authorList>
            <person name="Dufresne A."/>
            <person name="Salanoubat M."/>
            <person name="Partensky F."/>
            <person name="Artiguenave F."/>
            <person name="Axmann I.M."/>
            <person name="Barbe V."/>
            <person name="Duprat S."/>
            <person name="Galperin M.Y."/>
            <person name="Koonin E.V."/>
            <person name="Le Gall F."/>
            <person name="Makarova K.S."/>
            <person name="Ostrowski M."/>
            <person name="Oztas S."/>
            <person name="Robert C."/>
            <person name="Rogozin I.B."/>
            <person name="Scanlan D.J."/>
            <person name="Tandeau de Marsac N."/>
            <person name="Weissenbach J."/>
            <person name="Wincker P."/>
            <person name="Wolf Y.I."/>
            <person name="Hess W.R."/>
        </authorList>
    </citation>
    <scope>NUCLEOTIDE SEQUENCE [LARGE SCALE GENOMIC DNA]</scope>
    <source>
        <strain evidence="2">SARG / CCMP1375 / SS120</strain>
    </source>
</reference>
<protein>
    <recommendedName>
        <fullName evidence="3">DUF3727 domain-containing protein</fullName>
    </recommendedName>
</protein>
<dbReference type="eggNOG" id="ENOG5031WDP">
    <property type="taxonomic scope" value="Bacteria"/>
</dbReference>
<evidence type="ECO:0000313" key="2">
    <source>
        <dbReference type="Proteomes" id="UP000001420"/>
    </source>
</evidence>
<dbReference type="PATRIC" id="fig|167539.5.peg.915"/>
<dbReference type="EMBL" id="AE017126">
    <property type="protein sequence ID" value="AAP99910.1"/>
    <property type="molecule type" value="Genomic_DNA"/>
</dbReference>
<dbReference type="EnsemblBacteria" id="AAP99910">
    <property type="protein sequence ID" value="AAP99910"/>
    <property type="gene ID" value="Pro_0866"/>
</dbReference>
<sequence>MSDSQSPKNNEVPTLLVVDSKGDELLCFLEQIVPLSDVEYVLLTPVDTPVSLFRLREDNDPELIKTIEKKEPILEVADVVLQEYDLKLIRSAVTLTITGELDEPEPEELEEKDFDEDSELYELLVNFKVKDDEYGLYIPLDPFFIVGKIIDGNATVLEGEEFDKIQPLIEAELEKRDF</sequence>
<evidence type="ECO:0000313" key="1">
    <source>
        <dbReference type="EMBL" id="AAP99910.1"/>
    </source>
</evidence>
<dbReference type="KEGG" id="pma:Pro_0866"/>
<organism evidence="1 2">
    <name type="scientific">Prochlorococcus marinus (strain SARG / CCMP1375 / SS120)</name>
    <dbReference type="NCBI Taxonomy" id="167539"/>
    <lineage>
        <taxon>Bacteria</taxon>
        <taxon>Bacillati</taxon>
        <taxon>Cyanobacteriota</taxon>
        <taxon>Cyanophyceae</taxon>
        <taxon>Synechococcales</taxon>
        <taxon>Prochlorococcaceae</taxon>
        <taxon>Prochlorococcus</taxon>
    </lineage>
</organism>
<dbReference type="STRING" id="167539.Pro_0866"/>
<dbReference type="InterPro" id="IPR022203">
    <property type="entry name" value="DUF3727"/>
</dbReference>
<dbReference type="RefSeq" id="WP_011125018.1">
    <property type="nucleotide sequence ID" value="NC_005042.1"/>
</dbReference>
<accession>Q7VC76</accession>
<keyword evidence="2" id="KW-1185">Reference proteome</keyword>
<dbReference type="OrthoDB" id="571691at2"/>